<dbReference type="EMBL" id="CP016020">
    <property type="protein sequence ID" value="APH04000.1"/>
    <property type="molecule type" value="Genomic_DNA"/>
</dbReference>
<dbReference type="Pfam" id="PF06271">
    <property type="entry name" value="RDD"/>
    <property type="match status" value="1"/>
</dbReference>
<evidence type="ECO:0000259" key="6">
    <source>
        <dbReference type="Pfam" id="PF06271"/>
    </source>
</evidence>
<gene>
    <name evidence="7" type="ORF">A9C19_04200</name>
</gene>
<protein>
    <recommendedName>
        <fullName evidence="6">RDD domain-containing protein</fullName>
    </recommendedName>
</protein>
<dbReference type="InterPro" id="IPR010432">
    <property type="entry name" value="RDD"/>
</dbReference>
<name>A0A1L3MNV5_9BACI</name>
<feature type="transmembrane region" description="Helical" evidence="5">
    <location>
        <begin position="28"/>
        <end position="53"/>
    </location>
</feature>
<dbReference type="AlphaFoldDB" id="A0A1L3MNV5"/>
<evidence type="ECO:0000256" key="1">
    <source>
        <dbReference type="ARBA" id="ARBA00004141"/>
    </source>
</evidence>
<keyword evidence="3 5" id="KW-1133">Transmembrane helix</keyword>
<keyword evidence="2 5" id="KW-0812">Transmembrane</keyword>
<keyword evidence="4 5" id="KW-0472">Membrane</keyword>
<dbReference type="KEGG" id="bwh:A9C19_04200"/>
<comment type="subcellular location">
    <subcellularLocation>
        <location evidence="1">Membrane</location>
        <topology evidence="1">Multi-pass membrane protein</topology>
    </subcellularLocation>
</comment>
<dbReference type="PANTHER" id="PTHR38480:SF1">
    <property type="entry name" value="SLR0254 PROTEIN"/>
    <property type="match status" value="1"/>
</dbReference>
<accession>A0A1L3MNV5</accession>
<evidence type="ECO:0000256" key="2">
    <source>
        <dbReference type="ARBA" id="ARBA00022692"/>
    </source>
</evidence>
<dbReference type="OrthoDB" id="9787732at2"/>
<dbReference type="PANTHER" id="PTHR38480">
    <property type="entry name" value="SLR0254 PROTEIN"/>
    <property type="match status" value="1"/>
</dbReference>
<evidence type="ECO:0000313" key="7">
    <source>
        <dbReference type="EMBL" id="APH04000.1"/>
    </source>
</evidence>
<evidence type="ECO:0000256" key="4">
    <source>
        <dbReference type="ARBA" id="ARBA00023136"/>
    </source>
</evidence>
<dbReference type="STRING" id="1547283.A9C19_04200"/>
<reference evidence="7 8" key="1">
    <citation type="journal article" date="2016" name="Sci. Rep.">
        <title>Complete genome sequence and transcriptomic analysis of a novel marine strain Bacillus weihaiensis reveals the mechanism of brown algae degradation.</title>
        <authorList>
            <person name="Zhu Y."/>
            <person name="Chen P."/>
            <person name="Bao Y."/>
            <person name="Men Y."/>
            <person name="Zeng Y."/>
            <person name="Yang J."/>
            <person name="Sun J."/>
            <person name="Sun Y."/>
        </authorList>
    </citation>
    <scope>NUCLEOTIDE SEQUENCE [LARGE SCALE GENOMIC DNA]</scope>
    <source>
        <strain evidence="7 8">Alg07</strain>
    </source>
</reference>
<dbReference type="Proteomes" id="UP000181936">
    <property type="component" value="Chromosome"/>
</dbReference>
<organism evidence="7 8">
    <name type="scientific">Bacillus weihaiensis</name>
    <dbReference type="NCBI Taxonomy" id="1547283"/>
    <lineage>
        <taxon>Bacteria</taxon>
        <taxon>Bacillati</taxon>
        <taxon>Bacillota</taxon>
        <taxon>Bacilli</taxon>
        <taxon>Bacillales</taxon>
        <taxon>Bacillaceae</taxon>
        <taxon>Bacillus</taxon>
    </lineage>
</organism>
<evidence type="ECO:0000256" key="3">
    <source>
        <dbReference type="ARBA" id="ARBA00022989"/>
    </source>
</evidence>
<sequence length="268" mass="31172">MSQHQVDIKTPEYVSLTFQPAGLGSRTAALLIDHIILTILNIAIIAGLFILLIDMPLEFYFMYDFMSYQIAITIIGLFILNWGYFFALEFFNGGRTIGKKMIGIRVIQENGHSITLLSSFIRNFLRIIDSLPANYLVGMLMIFFHQKNKRVGDLVAGTIVIHERKRKKSKKKTIIQKEIEKRGLKKADIDIDEWTLKAFSEKDWKLAKTYTQRLHQLTENERNELTIKIGEILLPKIGQSKEGKTIREIEDLLLLVYLYLRDEWEFEL</sequence>
<evidence type="ECO:0000313" key="8">
    <source>
        <dbReference type="Proteomes" id="UP000181936"/>
    </source>
</evidence>
<keyword evidence="8" id="KW-1185">Reference proteome</keyword>
<dbReference type="RefSeq" id="WP_072578794.1">
    <property type="nucleotide sequence ID" value="NZ_CP016020.1"/>
</dbReference>
<proteinExistence type="predicted"/>
<feature type="transmembrane region" description="Helical" evidence="5">
    <location>
        <begin position="65"/>
        <end position="85"/>
    </location>
</feature>
<dbReference type="GO" id="GO:0016020">
    <property type="term" value="C:membrane"/>
    <property type="evidence" value="ECO:0007669"/>
    <property type="project" value="UniProtKB-SubCell"/>
</dbReference>
<feature type="domain" description="RDD" evidence="6">
    <location>
        <begin position="21"/>
        <end position="157"/>
    </location>
</feature>
<evidence type="ECO:0000256" key="5">
    <source>
        <dbReference type="SAM" id="Phobius"/>
    </source>
</evidence>